<dbReference type="Proteomes" id="UP000177010">
    <property type="component" value="Unassembled WGS sequence"/>
</dbReference>
<evidence type="ECO:0000313" key="3">
    <source>
        <dbReference type="Proteomes" id="UP000177010"/>
    </source>
</evidence>
<feature type="transmembrane region" description="Helical" evidence="1">
    <location>
        <begin position="6"/>
        <end position="21"/>
    </location>
</feature>
<name>A0A1E7X8D4_9LACO</name>
<protein>
    <submittedName>
        <fullName evidence="2">Uncharacterized protein</fullName>
    </submittedName>
</protein>
<keyword evidence="1" id="KW-0812">Transmembrane</keyword>
<feature type="transmembrane region" description="Helical" evidence="1">
    <location>
        <begin position="28"/>
        <end position="49"/>
    </location>
</feature>
<dbReference type="RefSeq" id="WP_070368764.1">
    <property type="nucleotide sequence ID" value="NZ_JAZHVW010000009.1"/>
</dbReference>
<keyword evidence="1" id="KW-0472">Membrane</keyword>
<dbReference type="AlphaFoldDB" id="A0A1E7X8D4"/>
<evidence type="ECO:0000313" key="2">
    <source>
        <dbReference type="EMBL" id="OFA09393.1"/>
    </source>
</evidence>
<evidence type="ECO:0000256" key="1">
    <source>
        <dbReference type="SAM" id="Phobius"/>
    </source>
</evidence>
<dbReference type="STRING" id="481719.LASUN_26600"/>
<reference evidence="2 3" key="1">
    <citation type="submission" date="2016-09" db="EMBL/GenBank/DDBJ databases">
        <title>Genome Sequence of Lactobacillus sunkii Strain CG01.</title>
        <authorList>
            <person name="Poehlein A."/>
            <person name="Gabris C."/>
            <person name="Bengelsdorf F.R."/>
            <person name="Duerre P."/>
            <person name="Daniel R."/>
        </authorList>
    </citation>
    <scope>NUCLEOTIDE SEQUENCE [LARGE SCALE GENOMIC DNA]</scope>
    <source>
        <strain evidence="2 3">CG_D</strain>
    </source>
</reference>
<accession>A0A1E7X8D4</accession>
<dbReference type="EMBL" id="MIQE01000029">
    <property type="protein sequence ID" value="OFA09393.1"/>
    <property type="molecule type" value="Genomic_DNA"/>
</dbReference>
<keyword evidence="1" id="KW-1133">Transmembrane helix</keyword>
<organism evidence="2 3">
    <name type="scientific">Lentilactobacillus sunkii</name>
    <dbReference type="NCBI Taxonomy" id="481719"/>
    <lineage>
        <taxon>Bacteria</taxon>
        <taxon>Bacillati</taxon>
        <taxon>Bacillota</taxon>
        <taxon>Bacilli</taxon>
        <taxon>Lactobacillales</taxon>
        <taxon>Lactobacillaceae</taxon>
        <taxon>Lentilactobacillus</taxon>
    </lineage>
</organism>
<proteinExistence type="predicted"/>
<comment type="caution">
    <text evidence="2">The sequence shown here is derived from an EMBL/GenBank/DDBJ whole genome shotgun (WGS) entry which is preliminary data.</text>
</comment>
<gene>
    <name evidence="2" type="ORF">LASUN_26600</name>
</gene>
<sequence>MNLYIMLIFAALGLFVLFYGWRQKNRPAVRVVFIIFGILLLIFAGITATPQGTEILSHMI</sequence>